<dbReference type="AlphaFoldDB" id="A0A2G5PG01"/>
<organism evidence="3 4">
    <name type="scientific">Mycolicibacterium brumae</name>
    <dbReference type="NCBI Taxonomy" id="85968"/>
    <lineage>
        <taxon>Bacteria</taxon>
        <taxon>Bacillati</taxon>
        <taxon>Actinomycetota</taxon>
        <taxon>Actinomycetes</taxon>
        <taxon>Mycobacteriales</taxon>
        <taxon>Mycobacteriaceae</taxon>
        <taxon>Mycolicibacterium</taxon>
    </lineage>
</organism>
<evidence type="ECO:0000259" key="2">
    <source>
        <dbReference type="Pfam" id="PF00582"/>
    </source>
</evidence>
<dbReference type="EMBL" id="PDCN02000002">
    <property type="protein sequence ID" value="PIB77242.1"/>
    <property type="molecule type" value="Genomic_DNA"/>
</dbReference>
<dbReference type="CDD" id="cd00293">
    <property type="entry name" value="USP-like"/>
    <property type="match status" value="2"/>
</dbReference>
<proteinExistence type="inferred from homology"/>
<sequence length="291" mass="30451">MTILAAFSARGQSHAPLHLAAEIARTNGEKVLAAAILEANVTVDSDQVEKEYLTALSARTEASLRTAIAGVHGVEITPTVHLATSVPRGISELTAENDVDLVVAGSSSSGLLGRILLGSVTERMVHGADVPVAIAPRGYPASPSSIQRLTVAFGGHADANRVIASAGELALAWNVPLRIVSFTVRPVWRFGYGVESGADDLAIRKWTERTTEKVVEQLAEARKSIPIPDVDVIIGAGGDWPGAVNDVSWQPGDLMVLGSGAAGQFNQVFLGSAAARILRHAPVPVMILPRA</sequence>
<keyword evidence="4" id="KW-1185">Reference proteome</keyword>
<dbReference type="STRING" id="85968.GCA_900073015_01335"/>
<evidence type="ECO:0000313" key="3">
    <source>
        <dbReference type="EMBL" id="PIB77242.1"/>
    </source>
</evidence>
<dbReference type="Proteomes" id="UP000230551">
    <property type="component" value="Unassembled WGS sequence"/>
</dbReference>
<comment type="similarity">
    <text evidence="1">Belongs to the universal stress protein A family.</text>
</comment>
<feature type="domain" description="UspA" evidence="2">
    <location>
        <begin position="2"/>
        <end position="135"/>
    </location>
</feature>
<dbReference type="InterPro" id="IPR006016">
    <property type="entry name" value="UspA"/>
</dbReference>
<dbReference type="InterPro" id="IPR014729">
    <property type="entry name" value="Rossmann-like_a/b/a_fold"/>
</dbReference>
<feature type="domain" description="UspA" evidence="2">
    <location>
        <begin position="147"/>
        <end position="289"/>
    </location>
</feature>
<reference evidence="3 4" key="1">
    <citation type="journal article" date="2017" name="Infect. Genet. Evol.">
        <title>The new phylogeny of the genus Mycobacterium: The old and the news.</title>
        <authorList>
            <person name="Tortoli E."/>
            <person name="Fedrizzi T."/>
            <person name="Meehan C.J."/>
            <person name="Trovato A."/>
            <person name="Grottola A."/>
            <person name="Giacobazzi E."/>
            <person name="Serpini G.F."/>
            <person name="Tagliazucchi S."/>
            <person name="Fabio A."/>
            <person name="Bettua C."/>
            <person name="Bertorelli R."/>
            <person name="Frascaro F."/>
            <person name="De Sanctis V."/>
            <person name="Pecorari M."/>
            <person name="Jousson O."/>
            <person name="Segata N."/>
            <person name="Cirillo D.M."/>
        </authorList>
    </citation>
    <scope>NUCLEOTIDE SEQUENCE [LARGE SCALE GENOMIC DNA]</scope>
    <source>
        <strain evidence="3 4">CIP1034565</strain>
    </source>
</reference>
<dbReference type="PANTHER" id="PTHR46268:SF6">
    <property type="entry name" value="UNIVERSAL STRESS PROTEIN UP12"/>
    <property type="match status" value="1"/>
</dbReference>
<comment type="caution">
    <text evidence="3">The sequence shown here is derived from an EMBL/GenBank/DDBJ whole genome shotgun (WGS) entry which is preliminary data.</text>
</comment>
<dbReference type="InterPro" id="IPR006015">
    <property type="entry name" value="Universal_stress_UspA"/>
</dbReference>
<name>A0A2G5PG01_9MYCO</name>
<dbReference type="Gene3D" id="3.40.50.620">
    <property type="entry name" value="HUPs"/>
    <property type="match status" value="2"/>
</dbReference>
<dbReference type="PRINTS" id="PR01438">
    <property type="entry name" value="UNVRSLSTRESS"/>
</dbReference>
<accession>A0A2G5PG01</accession>
<dbReference type="Pfam" id="PF00582">
    <property type="entry name" value="Usp"/>
    <property type="match status" value="2"/>
</dbReference>
<dbReference type="SUPFAM" id="SSF52402">
    <property type="entry name" value="Adenine nucleotide alpha hydrolases-like"/>
    <property type="match status" value="2"/>
</dbReference>
<protein>
    <submittedName>
        <fullName evidence="3">Universal stress protein</fullName>
    </submittedName>
</protein>
<evidence type="ECO:0000256" key="1">
    <source>
        <dbReference type="ARBA" id="ARBA00008791"/>
    </source>
</evidence>
<evidence type="ECO:0000313" key="4">
    <source>
        <dbReference type="Proteomes" id="UP000230551"/>
    </source>
</evidence>
<gene>
    <name evidence="3" type="ORF">CQY22_003090</name>
</gene>
<dbReference type="OrthoDB" id="5242641at2"/>
<dbReference type="PANTHER" id="PTHR46268">
    <property type="entry name" value="STRESS RESPONSE PROTEIN NHAX"/>
    <property type="match status" value="1"/>
</dbReference>
<dbReference type="RefSeq" id="WP_090587767.1">
    <property type="nucleotide sequence ID" value="NZ_CP104302.1"/>
</dbReference>